<feature type="domain" description="HTH iclR-type" evidence="4">
    <location>
        <begin position="23"/>
        <end position="84"/>
    </location>
</feature>
<evidence type="ECO:0000313" key="7">
    <source>
        <dbReference type="Proteomes" id="UP000241158"/>
    </source>
</evidence>
<dbReference type="Pfam" id="PF01614">
    <property type="entry name" value="IclR_C"/>
    <property type="match status" value="1"/>
</dbReference>
<dbReference type="PANTHER" id="PTHR30136:SF24">
    <property type="entry name" value="HTH-TYPE TRANSCRIPTIONAL REPRESSOR ALLR"/>
    <property type="match status" value="1"/>
</dbReference>
<dbReference type="Gene3D" id="3.30.450.40">
    <property type="match status" value="1"/>
</dbReference>
<dbReference type="InterPro" id="IPR036390">
    <property type="entry name" value="WH_DNA-bd_sf"/>
</dbReference>
<sequence length="269" mass="29662">MRESDATKIEDDEHSAHRGWNGVPVLERALDILAILEGRPEGANIRELTLQLQIPRSTVYRIVNTLGLREIVRRKSDGAYQLGPGLTALAAQVLVDGKRYDLVSLAQPHLRALAERTGEANKISVLDEDQVRTLAVTAATRDYGLTPTIGMSISLHAGAASKIVLAHLPAQELERQLARPMEAYTPRTITDPEQLRVELSRIRRQGWSQDRGEHRTHIHAFAAPIVEPSGVFVAALSVPFLSDKQKAEREFVRQAVVDTAASISAEIPR</sequence>
<protein>
    <submittedName>
        <fullName evidence="6">IclR family transcriptional regulator</fullName>
    </submittedName>
</protein>
<dbReference type="SUPFAM" id="SSF46785">
    <property type="entry name" value="Winged helix' DNA-binding domain"/>
    <property type="match status" value="1"/>
</dbReference>
<dbReference type="Gene3D" id="1.10.10.10">
    <property type="entry name" value="Winged helix-like DNA-binding domain superfamily/Winged helix DNA-binding domain"/>
    <property type="match status" value="1"/>
</dbReference>
<dbReference type="Proteomes" id="UP000241158">
    <property type="component" value="Unassembled WGS sequence"/>
</dbReference>
<dbReference type="InterPro" id="IPR036388">
    <property type="entry name" value="WH-like_DNA-bd_sf"/>
</dbReference>
<name>A0A2P7AQZ5_9HYPH</name>
<dbReference type="GO" id="GO:0003677">
    <property type="term" value="F:DNA binding"/>
    <property type="evidence" value="ECO:0007669"/>
    <property type="project" value="UniProtKB-KW"/>
</dbReference>
<dbReference type="SUPFAM" id="SSF55781">
    <property type="entry name" value="GAF domain-like"/>
    <property type="match status" value="1"/>
</dbReference>
<dbReference type="InterPro" id="IPR029016">
    <property type="entry name" value="GAF-like_dom_sf"/>
</dbReference>
<dbReference type="InterPro" id="IPR050707">
    <property type="entry name" value="HTH_MetabolicPath_Reg"/>
</dbReference>
<keyword evidence="2" id="KW-0238">DNA-binding</keyword>
<dbReference type="EMBL" id="PGGN01000003">
    <property type="protein sequence ID" value="PSH56656.1"/>
    <property type="molecule type" value="Genomic_DNA"/>
</dbReference>
<feature type="domain" description="IclR-ED" evidence="5">
    <location>
        <begin position="85"/>
        <end position="269"/>
    </location>
</feature>
<keyword evidence="7" id="KW-1185">Reference proteome</keyword>
<dbReference type="GO" id="GO:0003700">
    <property type="term" value="F:DNA-binding transcription factor activity"/>
    <property type="evidence" value="ECO:0007669"/>
    <property type="project" value="TreeGrafter"/>
</dbReference>
<dbReference type="Pfam" id="PF09339">
    <property type="entry name" value="HTH_IclR"/>
    <property type="match status" value="1"/>
</dbReference>
<evidence type="ECO:0000259" key="5">
    <source>
        <dbReference type="PROSITE" id="PS51078"/>
    </source>
</evidence>
<dbReference type="OrthoDB" id="9807558at2"/>
<keyword evidence="3" id="KW-0804">Transcription</keyword>
<dbReference type="SMART" id="SM00346">
    <property type="entry name" value="HTH_ICLR"/>
    <property type="match status" value="1"/>
</dbReference>
<evidence type="ECO:0000256" key="2">
    <source>
        <dbReference type="ARBA" id="ARBA00023125"/>
    </source>
</evidence>
<evidence type="ECO:0000313" key="6">
    <source>
        <dbReference type="EMBL" id="PSH56656.1"/>
    </source>
</evidence>
<dbReference type="GO" id="GO:0045892">
    <property type="term" value="P:negative regulation of DNA-templated transcription"/>
    <property type="evidence" value="ECO:0007669"/>
    <property type="project" value="TreeGrafter"/>
</dbReference>
<keyword evidence="1" id="KW-0805">Transcription regulation</keyword>
<evidence type="ECO:0000256" key="3">
    <source>
        <dbReference type="ARBA" id="ARBA00023163"/>
    </source>
</evidence>
<reference evidence="7" key="1">
    <citation type="submission" date="2017-11" db="EMBL/GenBank/DDBJ databases">
        <authorList>
            <person name="Kuznetsova I."/>
            <person name="Sazanova A."/>
            <person name="Chirak E."/>
            <person name="Safronova V."/>
            <person name="Willems A."/>
        </authorList>
    </citation>
    <scope>NUCLEOTIDE SEQUENCE [LARGE SCALE GENOMIC DNA]</scope>
    <source>
        <strain evidence="7">PEPV15</strain>
    </source>
</reference>
<dbReference type="PROSITE" id="PS51078">
    <property type="entry name" value="ICLR_ED"/>
    <property type="match status" value="1"/>
</dbReference>
<dbReference type="PANTHER" id="PTHR30136">
    <property type="entry name" value="HELIX-TURN-HELIX TRANSCRIPTIONAL REGULATOR, ICLR FAMILY"/>
    <property type="match status" value="1"/>
</dbReference>
<dbReference type="PROSITE" id="PS51077">
    <property type="entry name" value="HTH_ICLR"/>
    <property type="match status" value="1"/>
</dbReference>
<organism evidence="6 7">
    <name type="scientific">Phyllobacterium endophyticum</name>
    <dbReference type="NCBI Taxonomy" id="1149773"/>
    <lineage>
        <taxon>Bacteria</taxon>
        <taxon>Pseudomonadati</taxon>
        <taxon>Pseudomonadota</taxon>
        <taxon>Alphaproteobacteria</taxon>
        <taxon>Hyphomicrobiales</taxon>
        <taxon>Phyllobacteriaceae</taxon>
        <taxon>Phyllobacterium</taxon>
    </lineage>
</organism>
<dbReference type="InterPro" id="IPR014757">
    <property type="entry name" value="Tscrpt_reg_IclR_C"/>
</dbReference>
<accession>A0A2P7AQZ5</accession>
<proteinExistence type="predicted"/>
<dbReference type="AlphaFoldDB" id="A0A2P7AQZ5"/>
<dbReference type="RefSeq" id="WP_106717405.1">
    <property type="nucleotide sequence ID" value="NZ_JACHXT010000003.1"/>
</dbReference>
<comment type="caution">
    <text evidence="6">The sequence shown here is derived from an EMBL/GenBank/DDBJ whole genome shotgun (WGS) entry which is preliminary data.</text>
</comment>
<dbReference type="InterPro" id="IPR005471">
    <property type="entry name" value="Tscrpt_reg_IclR_N"/>
</dbReference>
<evidence type="ECO:0000256" key="1">
    <source>
        <dbReference type="ARBA" id="ARBA00023015"/>
    </source>
</evidence>
<evidence type="ECO:0000259" key="4">
    <source>
        <dbReference type="PROSITE" id="PS51077"/>
    </source>
</evidence>
<gene>
    <name evidence="6" type="ORF">CU100_14930</name>
</gene>